<dbReference type="InterPro" id="IPR050250">
    <property type="entry name" value="Macrolide_Exporter_MacB"/>
</dbReference>
<organism evidence="9 10">
    <name type="scientific">Aquimarina litoralis</name>
    <dbReference type="NCBI Taxonomy" id="584605"/>
    <lineage>
        <taxon>Bacteria</taxon>
        <taxon>Pseudomonadati</taxon>
        <taxon>Bacteroidota</taxon>
        <taxon>Flavobacteriia</taxon>
        <taxon>Flavobacteriales</taxon>
        <taxon>Flavobacteriaceae</taxon>
        <taxon>Aquimarina</taxon>
    </lineage>
</organism>
<feature type="domain" description="ABC3 transporter permease C-terminal" evidence="7">
    <location>
        <begin position="294"/>
        <end position="409"/>
    </location>
</feature>
<dbReference type="Proteomes" id="UP001501758">
    <property type="component" value="Unassembled WGS sequence"/>
</dbReference>
<feature type="transmembrane region" description="Helical" evidence="6">
    <location>
        <begin position="425"/>
        <end position="448"/>
    </location>
</feature>
<evidence type="ECO:0000256" key="3">
    <source>
        <dbReference type="ARBA" id="ARBA00022692"/>
    </source>
</evidence>
<feature type="transmembrane region" description="Helical" evidence="6">
    <location>
        <begin position="672"/>
        <end position="693"/>
    </location>
</feature>
<feature type="domain" description="MacB-like periplasmic core" evidence="8">
    <location>
        <begin position="21"/>
        <end position="247"/>
    </location>
</feature>
<evidence type="ECO:0000313" key="9">
    <source>
        <dbReference type="EMBL" id="GAA0730146.1"/>
    </source>
</evidence>
<keyword evidence="5 6" id="KW-0472">Membrane</keyword>
<dbReference type="InterPro" id="IPR003838">
    <property type="entry name" value="ABC3_permease_C"/>
</dbReference>
<dbReference type="Pfam" id="PF12704">
    <property type="entry name" value="MacB_PCD"/>
    <property type="match status" value="2"/>
</dbReference>
<comment type="caution">
    <text evidence="9">The sequence shown here is derived from an EMBL/GenBank/DDBJ whole genome shotgun (WGS) entry which is preliminary data.</text>
</comment>
<feature type="domain" description="ABC3 transporter permease C-terminal" evidence="7">
    <location>
        <begin position="672"/>
        <end position="781"/>
    </location>
</feature>
<keyword evidence="3 6" id="KW-0812">Transmembrane</keyword>
<dbReference type="PROSITE" id="PS51257">
    <property type="entry name" value="PROKAR_LIPOPROTEIN"/>
    <property type="match status" value="1"/>
</dbReference>
<feature type="transmembrane region" description="Helical" evidence="6">
    <location>
        <begin position="381"/>
        <end position="404"/>
    </location>
</feature>
<evidence type="ECO:0000256" key="6">
    <source>
        <dbReference type="SAM" id="Phobius"/>
    </source>
</evidence>
<proteinExistence type="predicted"/>
<gene>
    <name evidence="9" type="ORF">GCM10009430_41110</name>
</gene>
<protein>
    <submittedName>
        <fullName evidence="9">ABC transporter permease</fullName>
    </submittedName>
</protein>
<keyword evidence="2" id="KW-1003">Cell membrane</keyword>
<keyword evidence="10" id="KW-1185">Reference proteome</keyword>
<keyword evidence="4 6" id="KW-1133">Transmembrane helix</keyword>
<evidence type="ECO:0000256" key="4">
    <source>
        <dbReference type="ARBA" id="ARBA00022989"/>
    </source>
</evidence>
<name>A0ABP3UCF9_9FLAO</name>
<evidence type="ECO:0000259" key="8">
    <source>
        <dbReference type="Pfam" id="PF12704"/>
    </source>
</evidence>
<feature type="domain" description="MacB-like periplasmic core" evidence="8">
    <location>
        <begin position="436"/>
        <end position="627"/>
    </location>
</feature>
<evidence type="ECO:0000256" key="1">
    <source>
        <dbReference type="ARBA" id="ARBA00004651"/>
    </source>
</evidence>
<accession>A0ABP3UCF9</accession>
<dbReference type="PANTHER" id="PTHR30572">
    <property type="entry name" value="MEMBRANE COMPONENT OF TRANSPORTER-RELATED"/>
    <property type="match status" value="1"/>
</dbReference>
<evidence type="ECO:0000313" key="10">
    <source>
        <dbReference type="Proteomes" id="UP001501758"/>
    </source>
</evidence>
<feature type="transmembrane region" description="Helical" evidence="6">
    <location>
        <begin position="287"/>
        <end position="310"/>
    </location>
</feature>
<dbReference type="InterPro" id="IPR025857">
    <property type="entry name" value="MacB_PCD"/>
</dbReference>
<comment type="subcellular location">
    <subcellularLocation>
        <location evidence="1">Cell membrane</location>
        <topology evidence="1">Multi-pass membrane protein</topology>
    </subcellularLocation>
</comment>
<dbReference type="Pfam" id="PF02687">
    <property type="entry name" value="FtsX"/>
    <property type="match status" value="2"/>
</dbReference>
<dbReference type="PANTHER" id="PTHR30572:SF18">
    <property type="entry name" value="ABC-TYPE MACROLIDE FAMILY EXPORT SYSTEM PERMEASE COMPONENT 2"/>
    <property type="match status" value="1"/>
</dbReference>
<evidence type="ECO:0000256" key="2">
    <source>
        <dbReference type="ARBA" id="ARBA00022475"/>
    </source>
</evidence>
<dbReference type="RefSeq" id="WP_343914122.1">
    <property type="nucleotide sequence ID" value="NZ_BAAAGE010000004.1"/>
</dbReference>
<feature type="transmembrane region" description="Helical" evidence="6">
    <location>
        <begin position="335"/>
        <end position="361"/>
    </location>
</feature>
<evidence type="ECO:0000256" key="5">
    <source>
        <dbReference type="ARBA" id="ARBA00023136"/>
    </source>
</evidence>
<feature type="transmembrane region" description="Helical" evidence="6">
    <location>
        <begin position="755"/>
        <end position="778"/>
    </location>
</feature>
<reference evidence="10" key="1">
    <citation type="journal article" date="2019" name="Int. J. Syst. Evol. Microbiol.">
        <title>The Global Catalogue of Microorganisms (GCM) 10K type strain sequencing project: providing services to taxonomists for standard genome sequencing and annotation.</title>
        <authorList>
            <consortium name="The Broad Institute Genomics Platform"/>
            <consortium name="The Broad Institute Genome Sequencing Center for Infectious Disease"/>
            <person name="Wu L."/>
            <person name="Ma J."/>
        </authorList>
    </citation>
    <scope>NUCLEOTIDE SEQUENCE [LARGE SCALE GENOMIC DNA]</scope>
    <source>
        <strain evidence="10">JCM 15974</strain>
    </source>
</reference>
<evidence type="ECO:0000259" key="7">
    <source>
        <dbReference type="Pfam" id="PF02687"/>
    </source>
</evidence>
<sequence>MIKHTFLIALRNLRKNKISFLINSIGLSTGLACVMLIFLWIQDERDVDAFHKNEENLYQVMGNFEVENKIITMDNASFLLGESIVNDFPEVISSTVINADFITPKGIFSDENTQQLGQGIFASPNFFQNFSFELLIGEPSSVLANKINVVLSEELATKLFTTPENAIGKTLDWDYKWSDGAKKVTVRVSGVFKDLPDNSTLQFDAVVHSDLLKEASRWVADWKSGYAKIFLLLKEGTDIDNFNGKISKYLTTKVDNREKYTLFIQKFSDRYLKGTYEDGIQTGGRIIYIRLFAIIAFLILLIACINFMNLSTAQASKRLKEIGIKKVLGGRQKALILQFIGESFVLAFISLIIAIALVIIVLPYFNQTTAKTIEITINPTIIISLIALLFITGFLAGSYPAFYLSKFQPVFVLKGKLLKSFGDAWIRKGLVVFQFTLAIIFIIGVFIVNNQMHFVMQKNLGYERDHIITFPYNGETNKLETFISELQNITGVRSVSFMNGSILDATDSQGGFNWGGNPSDKNIMFQSPRVGYGFTEVMGIKLLEGRRFSKKSNDDYTKIILNASAAKLMGLQNPVGTIIDKSNQKMEIIGVVDDFQYGSLHKKLEPLILRFRDFGSDIVLKLDSTTSTTTLDQISSLYNTFQPGYPFEFSFLDVEYQQLYEAENKVAILSKVFTLFVILISCLGLLGLTIFNAEQRRKEIGVRKILGASVLGIVKLLSKDFLKLVIIAIVIAIPIGWILMNEWLQDFAYHIHINWWIFLIAGLVAILIAFATISIQAIKTALSNPINSLRTE</sequence>
<feature type="transmembrane region" description="Helical" evidence="6">
    <location>
        <begin position="721"/>
        <end position="740"/>
    </location>
</feature>
<dbReference type="EMBL" id="BAAAGE010000004">
    <property type="protein sequence ID" value="GAA0730146.1"/>
    <property type="molecule type" value="Genomic_DNA"/>
</dbReference>
<feature type="transmembrane region" description="Helical" evidence="6">
    <location>
        <begin position="20"/>
        <end position="41"/>
    </location>
</feature>